<dbReference type="Proteomes" id="UP000198282">
    <property type="component" value="Unassembled WGS sequence"/>
</dbReference>
<dbReference type="InterPro" id="IPR010359">
    <property type="entry name" value="IrrE_HExxH"/>
</dbReference>
<dbReference type="InterPro" id="IPR001387">
    <property type="entry name" value="Cro/C1-type_HTH"/>
</dbReference>
<dbReference type="SUPFAM" id="SSF47413">
    <property type="entry name" value="lambda repressor-like DNA-binding domains"/>
    <property type="match status" value="1"/>
</dbReference>
<proteinExistence type="inferred from homology"/>
<name>A0A239PAR5_9ACTN</name>
<comment type="similarity">
    <text evidence="1">Belongs to the short-chain fatty acyl-CoA assimilation regulator (ScfR) family.</text>
</comment>
<evidence type="ECO:0000259" key="2">
    <source>
        <dbReference type="PROSITE" id="PS50943"/>
    </source>
</evidence>
<keyword evidence="4" id="KW-1185">Reference proteome</keyword>
<dbReference type="PANTHER" id="PTHR43236:SF1">
    <property type="entry name" value="BLL7220 PROTEIN"/>
    <property type="match status" value="1"/>
</dbReference>
<dbReference type="CDD" id="cd00093">
    <property type="entry name" value="HTH_XRE"/>
    <property type="match status" value="1"/>
</dbReference>
<protein>
    <submittedName>
        <fullName evidence="3">Zn-dependent peptidase ImmA, M78 family</fullName>
    </submittedName>
</protein>
<dbReference type="Gene3D" id="1.10.260.40">
    <property type="entry name" value="lambda repressor-like DNA-binding domains"/>
    <property type="match status" value="1"/>
</dbReference>
<evidence type="ECO:0000313" key="3">
    <source>
        <dbReference type="EMBL" id="SNT64131.1"/>
    </source>
</evidence>
<sequence>MTAEPDMLVLARESRGWTQVDVAEAMSRVDIDARISQGYVSRAEAGRLAVTGERLLLFAAALRYTPELLCSTAEVHGVGIGLVHHRKRASMGTTGLRRIHAILALSRMQTKALTRAADLPGDHRFHHIPINELDTPPDAADQLREDWRMPPGPVPDLVALVEHAGALVLARDLGTGELDAVSQWSAGEPPLFLLNSTAPPDRFRFSLAHELGHVVMHTEPGSGREQEDQADRFAAEFLMPYEDITADLKKGVDLARLLELKGRWGVSMAALVRRALTLSVISDWQYRNIMVEMSALGYRTTEPGMVPRETPQGMARVVTRLQQHYGLSPARAAHVAGLTPDEFDEIYRCASSLPESSPLSACL</sequence>
<dbReference type="Pfam" id="PF06114">
    <property type="entry name" value="Peptidase_M78"/>
    <property type="match status" value="1"/>
</dbReference>
<dbReference type="AlphaFoldDB" id="A0A239PAR5"/>
<dbReference type="SMART" id="SM00530">
    <property type="entry name" value="HTH_XRE"/>
    <property type="match status" value="1"/>
</dbReference>
<dbReference type="InterPro" id="IPR052345">
    <property type="entry name" value="Rad_response_metalloprotease"/>
</dbReference>
<reference evidence="3 4" key="1">
    <citation type="submission" date="2017-06" db="EMBL/GenBank/DDBJ databases">
        <authorList>
            <person name="Kim H.J."/>
            <person name="Triplett B.A."/>
        </authorList>
    </citation>
    <scope>NUCLEOTIDE SEQUENCE [LARGE SCALE GENOMIC DNA]</scope>
    <source>
        <strain evidence="3 4">CGMCC 4.2132</strain>
    </source>
</reference>
<dbReference type="EMBL" id="FZOD01000111">
    <property type="protein sequence ID" value="SNT64131.1"/>
    <property type="molecule type" value="Genomic_DNA"/>
</dbReference>
<dbReference type="Pfam" id="PF01381">
    <property type="entry name" value="HTH_3"/>
    <property type="match status" value="1"/>
</dbReference>
<dbReference type="Gene3D" id="1.10.10.2910">
    <property type="match status" value="1"/>
</dbReference>
<organism evidence="3 4">
    <name type="scientific">Streptosporangium subroseum</name>
    <dbReference type="NCBI Taxonomy" id="106412"/>
    <lineage>
        <taxon>Bacteria</taxon>
        <taxon>Bacillati</taxon>
        <taxon>Actinomycetota</taxon>
        <taxon>Actinomycetes</taxon>
        <taxon>Streptosporangiales</taxon>
        <taxon>Streptosporangiaceae</taxon>
        <taxon>Streptosporangium</taxon>
    </lineage>
</organism>
<gene>
    <name evidence="3" type="ORF">SAMN05216276_11117</name>
</gene>
<dbReference type="PANTHER" id="PTHR43236">
    <property type="entry name" value="ANTITOXIN HIGA1"/>
    <property type="match status" value="1"/>
</dbReference>
<dbReference type="GO" id="GO:0003677">
    <property type="term" value="F:DNA binding"/>
    <property type="evidence" value="ECO:0007669"/>
    <property type="project" value="InterPro"/>
</dbReference>
<evidence type="ECO:0000313" key="4">
    <source>
        <dbReference type="Proteomes" id="UP000198282"/>
    </source>
</evidence>
<accession>A0A239PAR5</accession>
<dbReference type="InterPro" id="IPR010982">
    <property type="entry name" value="Lambda_DNA-bd_dom_sf"/>
</dbReference>
<dbReference type="PROSITE" id="PS50943">
    <property type="entry name" value="HTH_CROC1"/>
    <property type="match status" value="1"/>
</dbReference>
<feature type="domain" description="HTH cro/C1-type" evidence="2">
    <location>
        <begin position="8"/>
        <end position="69"/>
    </location>
</feature>
<evidence type="ECO:0000256" key="1">
    <source>
        <dbReference type="ARBA" id="ARBA00007227"/>
    </source>
</evidence>